<keyword evidence="3" id="KW-1185">Reference proteome</keyword>
<proteinExistence type="predicted"/>
<evidence type="ECO:0000313" key="3">
    <source>
        <dbReference type="Proteomes" id="UP000269721"/>
    </source>
</evidence>
<dbReference type="Proteomes" id="UP000269721">
    <property type="component" value="Unassembled WGS sequence"/>
</dbReference>
<dbReference type="AlphaFoldDB" id="A0A4P9WNZ9"/>
<accession>A0A4P9WNZ9</accession>
<organism evidence="2 3">
    <name type="scientific">Blyttiomyces helicus</name>
    <dbReference type="NCBI Taxonomy" id="388810"/>
    <lineage>
        <taxon>Eukaryota</taxon>
        <taxon>Fungi</taxon>
        <taxon>Fungi incertae sedis</taxon>
        <taxon>Chytridiomycota</taxon>
        <taxon>Chytridiomycota incertae sedis</taxon>
        <taxon>Chytridiomycetes</taxon>
        <taxon>Chytridiomycetes incertae sedis</taxon>
        <taxon>Blyttiomyces</taxon>
    </lineage>
</organism>
<evidence type="ECO:0000313" key="2">
    <source>
        <dbReference type="EMBL" id="RKO94734.1"/>
    </source>
</evidence>
<name>A0A4P9WNZ9_9FUNG</name>
<feature type="region of interest" description="Disordered" evidence="1">
    <location>
        <begin position="144"/>
        <end position="163"/>
    </location>
</feature>
<gene>
    <name evidence="2" type="ORF">BDK51DRAFT_29511</name>
</gene>
<dbReference type="EMBL" id="KZ993829">
    <property type="protein sequence ID" value="RKO94734.1"/>
    <property type="molecule type" value="Genomic_DNA"/>
</dbReference>
<evidence type="ECO:0000256" key="1">
    <source>
        <dbReference type="SAM" id="MobiDB-lite"/>
    </source>
</evidence>
<reference evidence="3" key="1">
    <citation type="journal article" date="2018" name="Nat. Microbiol.">
        <title>Leveraging single-cell genomics to expand the fungal tree of life.</title>
        <authorList>
            <person name="Ahrendt S.R."/>
            <person name="Quandt C.A."/>
            <person name="Ciobanu D."/>
            <person name="Clum A."/>
            <person name="Salamov A."/>
            <person name="Andreopoulos B."/>
            <person name="Cheng J.F."/>
            <person name="Woyke T."/>
            <person name="Pelin A."/>
            <person name="Henrissat B."/>
            <person name="Reynolds N.K."/>
            <person name="Benny G.L."/>
            <person name="Smith M.E."/>
            <person name="James T.Y."/>
            <person name="Grigoriev I.V."/>
        </authorList>
    </citation>
    <scope>NUCLEOTIDE SEQUENCE [LARGE SCALE GENOMIC DNA]</scope>
</reference>
<sequence length="175" mass="19115">MFAHVRQTDARYIRNVDPALVQEKAILDGLVCEVLVPNIWGGSINFSVIVMCEGSATHASWAKIDVTGNEVVGALNLDVGEDDAMKGLNPDGMLLEPDQQLMVGTDNDLPRSEHVRAAILDKLDEGKAFLFPYREGYEPWPASSSFHRRGRGKGAHPSPREGYQLEWDAGLGLAG</sequence>
<protein>
    <submittedName>
        <fullName evidence="2">Uncharacterized protein</fullName>
    </submittedName>
</protein>